<keyword evidence="6" id="KW-1003">Cell membrane</keyword>
<comment type="subcellular location">
    <subcellularLocation>
        <location evidence="1">Cell inner membrane</location>
        <topology evidence="1">Multi-pass membrane protein</topology>
    </subcellularLocation>
</comment>
<dbReference type="GO" id="GO:0015097">
    <property type="term" value="F:mercury ion transmembrane transporter activity"/>
    <property type="evidence" value="ECO:0007669"/>
    <property type="project" value="InterPro"/>
</dbReference>
<keyword evidence="12 15" id="KW-0472">Membrane</keyword>
<keyword evidence="9" id="KW-0479">Metal-binding</keyword>
<comment type="caution">
    <text evidence="16">The sequence shown here is derived from an EMBL/GenBank/DDBJ whole genome shotgun (WGS) entry which is preliminary data.</text>
</comment>
<feature type="transmembrane region" description="Helical" evidence="15">
    <location>
        <begin position="6"/>
        <end position="24"/>
    </location>
</feature>
<evidence type="ECO:0000256" key="2">
    <source>
        <dbReference type="ARBA" id="ARBA00008224"/>
    </source>
</evidence>
<evidence type="ECO:0000313" key="17">
    <source>
        <dbReference type="Proteomes" id="UP000578569"/>
    </source>
</evidence>
<organism evidence="16 17">
    <name type="scientific">Sphingomicrobium lutaoense</name>
    <dbReference type="NCBI Taxonomy" id="515949"/>
    <lineage>
        <taxon>Bacteria</taxon>
        <taxon>Pseudomonadati</taxon>
        <taxon>Pseudomonadota</taxon>
        <taxon>Alphaproteobacteria</taxon>
        <taxon>Sphingomonadales</taxon>
        <taxon>Sphingomonadaceae</taxon>
        <taxon>Sphingomicrobium</taxon>
    </lineage>
</organism>
<gene>
    <name evidence="16" type="ORF">FHS50_000560</name>
</gene>
<dbReference type="GO" id="GO:0005886">
    <property type="term" value="C:plasma membrane"/>
    <property type="evidence" value="ECO:0007669"/>
    <property type="project" value="UniProtKB-SubCell"/>
</dbReference>
<reference evidence="16 17" key="1">
    <citation type="submission" date="2020-08" db="EMBL/GenBank/DDBJ databases">
        <title>Genomic Encyclopedia of Type Strains, Phase IV (KMG-IV): sequencing the most valuable type-strain genomes for metagenomic binning, comparative biology and taxonomic classification.</title>
        <authorList>
            <person name="Goeker M."/>
        </authorList>
    </citation>
    <scope>NUCLEOTIDE SEQUENCE [LARGE SCALE GENOMIC DNA]</scope>
    <source>
        <strain evidence="16 17">DSM 24194</strain>
    </source>
</reference>
<dbReference type="RefSeq" id="WP_183932873.1">
    <property type="nucleotide sequence ID" value="NZ_JACICF010000001.1"/>
</dbReference>
<keyword evidence="4" id="KW-0813">Transport</keyword>
<evidence type="ECO:0000256" key="13">
    <source>
        <dbReference type="ARBA" id="ARBA00030934"/>
    </source>
</evidence>
<dbReference type="InterPro" id="IPR003457">
    <property type="entry name" value="Transprt_MerT"/>
</dbReference>
<dbReference type="AlphaFoldDB" id="A0A839Z0F9"/>
<evidence type="ECO:0000256" key="1">
    <source>
        <dbReference type="ARBA" id="ARBA00004429"/>
    </source>
</evidence>
<feature type="transmembrane region" description="Helical" evidence="15">
    <location>
        <begin position="57"/>
        <end position="74"/>
    </location>
</feature>
<dbReference type="GO" id="GO:0046872">
    <property type="term" value="F:metal ion binding"/>
    <property type="evidence" value="ECO:0007669"/>
    <property type="project" value="UniProtKB-KW"/>
</dbReference>
<keyword evidence="8 15" id="KW-0812">Transmembrane</keyword>
<protein>
    <recommendedName>
        <fullName evidence="3">Mercuric transport protein MerT</fullName>
    </recommendedName>
    <alternativeName>
        <fullName evidence="13">Mercury ion transport protein</fullName>
    </alternativeName>
</protein>
<evidence type="ECO:0000256" key="9">
    <source>
        <dbReference type="ARBA" id="ARBA00022723"/>
    </source>
</evidence>
<keyword evidence="5" id="KW-0475">Mercuric resistance</keyword>
<evidence type="ECO:0000256" key="6">
    <source>
        <dbReference type="ARBA" id="ARBA00022475"/>
    </source>
</evidence>
<evidence type="ECO:0000256" key="4">
    <source>
        <dbReference type="ARBA" id="ARBA00022448"/>
    </source>
</evidence>
<comment type="similarity">
    <text evidence="2">Belongs to the MerT family.</text>
</comment>
<evidence type="ECO:0000256" key="10">
    <source>
        <dbReference type="ARBA" id="ARBA00022914"/>
    </source>
</evidence>
<evidence type="ECO:0000256" key="15">
    <source>
        <dbReference type="SAM" id="Phobius"/>
    </source>
</evidence>
<proteinExistence type="inferred from homology"/>
<feature type="transmembrane region" description="Helical" evidence="15">
    <location>
        <begin position="95"/>
        <end position="114"/>
    </location>
</feature>
<keyword evidence="17" id="KW-1185">Reference proteome</keyword>
<keyword evidence="7" id="KW-0997">Cell inner membrane</keyword>
<evidence type="ECO:0000256" key="7">
    <source>
        <dbReference type="ARBA" id="ARBA00022519"/>
    </source>
</evidence>
<evidence type="ECO:0000256" key="3">
    <source>
        <dbReference type="ARBA" id="ARBA00017053"/>
    </source>
</evidence>
<keyword evidence="10" id="KW-0476">Mercury</keyword>
<comment type="function">
    <text evidence="14">Involved in mercury resistance. Probably transfers a mercuric ion from the periplasmic Hg(2+)-binding protein MerP to the cytoplasmic mercuric reductase MerA.</text>
</comment>
<evidence type="ECO:0000256" key="14">
    <source>
        <dbReference type="ARBA" id="ARBA00045720"/>
    </source>
</evidence>
<evidence type="ECO:0000256" key="12">
    <source>
        <dbReference type="ARBA" id="ARBA00023136"/>
    </source>
</evidence>
<sequence length="115" mass="11631">MSSGNSWWSALTTGGGILASFGAAACCALPLALVSAGIGTAWLGGISPIVAPYREPLLIVAALLLLVGAVQVTRQFRRARSCPADAACASPTYRYATLAGLVIGLGLLVGAFFYG</sequence>
<evidence type="ECO:0000256" key="11">
    <source>
        <dbReference type="ARBA" id="ARBA00022989"/>
    </source>
</evidence>
<name>A0A839Z0F9_9SPHN</name>
<evidence type="ECO:0000256" key="8">
    <source>
        <dbReference type="ARBA" id="ARBA00022692"/>
    </source>
</evidence>
<dbReference type="Proteomes" id="UP000578569">
    <property type="component" value="Unassembled WGS sequence"/>
</dbReference>
<dbReference type="EMBL" id="JACICF010000001">
    <property type="protein sequence ID" value="MBB3763537.1"/>
    <property type="molecule type" value="Genomic_DNA"/>
</dbReference>
<dbReference type="Pfam" id="PF02411">
    <property type="entry name" value="MerT"/>
    <property type="match status" value="1"/>
</dbReference>
<evidence type="ECO:0000256" key="5">
    <source>
        <dbReference type="ARBA" id="ARBA00022466"/>
    </source>
</evidence>
<keyword evidence="11 15" id="KW-1133">Transmembrane helix</keyword>
<evidence type="ECO:0000313" key="16">
    <source>
        <dbReference type="EMBL" id="MBB3763537.1"/>
    </source>
</evidence>
<accession>A0A839Z0F9</accession>